<evidence type="ECO:0000256" key="2">
    <source>
        <dbReference type="ARBA" id="ARBA00022679"/>
    </source>
</evidence>
<gene>
    <name evidence="6" type="ordered locus">Ethha_1459</name>
</gene>
<dbReference type="NCBIfam" id="TIGR00530">
    <property type="entry name" value="AGP_acyltrn"/>
    <property type="match status" value="1"/>
</dbReference>
<dbReference type="GO" id="GO:0016020">
    <property type="term" value="C:membrane"/>
    <property type="evidence" value="ECO:0007669"/>
    <property type="project" value="InterPro"/>
</dbReference>
<dbReference type="STRING" id="663278.Ethha_1459"/>
<dbReference type="SUPFAM" id="SSF69593">
    <property type="entry name" value="Glycerol-3-phosphate (1)-acyltransferase"/>
    <property type="match status" value="1"/>
</dbReference>
<feature type="domain" description="Phospholipid/glycerol acyltransferase" evidence="5">
    <location>
        <begin position="35"/>
        <end position="148"/>
    </location>
</feature>
<dbReference type="GO" id="GO:0003841">
    <property type="term" value="F:1-acylglycerol-3-phosphate O-acyltransferase activity"/>
    <property type="evidence" value="ECO:0007669"/>
    <property type="project" value="UniProtKB-UniRule"/>
</dbReference>
<dbReference type="InterPro" id="IPR004552">
    <property type="entry name" value="AGP_acyltrans"/>
</dbReference>
<accession>E6U7H3</accession>
<sequence length="200" mass="22152">MTLYEFGMRYAGPFFLFLFHARVEGAENVPKNGPLVLCANHRSNVDPVILGSACPRPLHYMAKAELFRVPLLGPLIAALGAFPVKRGEGDREAVKLSLRVLKRGDVLGMFPEGHRNRAKKGLMHFHSGALRFAAQTGALVLPVAIVRGKGFWPFQKIRVVFGRSVPVEVLGWAKDRPDSARAAADNLQNEILRMLEEKQT</sequence>
<keyword evidence="4" id="KW-1208">Phospholipid metabolism</keyword>
<dbReference type="EC" id="2.3.1.51" evidence="4"/>
<keyword evidence="3 4" id="KW-0012">Acyltransferase</keyword>
<evidence type="ECO:0000256" key="1">
    <source>
        <dbReference type="ARBA" id="ARBA00008655"/>
    </source>
</evidence>
<evidence type="ECO:0000256" key="4">
    <source>
        <dbReference type="RuleBase" id="RU361267"/>
    </source>
</evidence>
<comment type="similarity">
    <text evidence="1 4">Belongs to the 1-acyl-sn-glycerol-3-phosphate acyltransferase family.</text>
</comment>
<dbReference type="KEGG" id="eha:Ethha_1459"/>
<reference evidence="6 7" key="1">
    <citation type="submission" date="2010-12" db="EMBL/GenBank/DDBJ databases">
        <title>Complete sequence of Ethanoligenens harbinense YUAN-3.</title>
        <authorList>
            <person name="Lucas S."/>
            <person name="Copeland A."/>
            <person name="Lapidus A."/>
            <person name="Cheng J.-F."/>
            <person name="Bruce D."/>
            <person name="Goodwin L."/>
            <person name="Pitluck S."/>
            <person name="Chertkov O."/>
            <person name="Misra M."/>
            <person name="Detter J.C."/>
            <person name="Han C."/>
            <person name="Tapia R."/>
            <person name="Land M."/>
            <person name="Hauser L."/>
            <person name="Jeffries C."/>
            <person name="Kyrpides N."/>
            <person name="Ivanova N."/>
            <person name="Mikhailova N."/>
            <person name="Wang A."/>
            <person name="Mouttaki H."/>
            <person name="He Z."/>
            <person name="Zhou J."/>
            <person name="Hemme C.L."/>
            <person name="Woyke T."/>
        </authorList>
    </citation>
    <scope>NUCLEOTIDE SEQUENCE [LARGE SCALE GENOMIC DNA]</scope>
    <source>
        <strain evidence="7">DSM 18485 / JCM 12961 / CGMCC 1.5033 / YUAN-3</strain>
    </source>
</reference>
<dbReference type="Pfam" id="PF01553">
    <property type="entry name" value="Acyltransferase"/>
    <property type="match status" value="1"/>
</dbReference>
<evidence type="ECO:0000259" key="5">
    <source>
        <dbReference type="SMART" id="SM00563"/>
    </source>
</evidence>
<dbReference type="PANTHER" id="PTHR10434:SF11">
    <property type="entry name" value="1-ACYL-SN-GLYCEROL-3-PHOSPHATE ACYLTRANSFERASE"/>
    <property type="match status" value="1"/>
</dbReference>
<protein>
    <recommendedName>
        <fullName evidence="4">1-acyl-sn-glycerol-3-phosphate acyltransferase</fullName>
        <ecNumber evidence="4">2.3.1.51</ecNumber>
    </recommendedName>
</protein>
<dbReference type="InterPro" id="IPR002123">
    <property type="entry name" value="Plipid/glycerol_acylTrfase"/>
</dbReference>
<keyword evidence="4" id="KW-0443">Lipid metabolism</keyword>
<dbReference type="PANTHER" id="PTHR10434">
    <property type="entry name" value="1-ACYL-SN-GLYCEROL-3-PHOSPHATE ACYLTRANSFERASE"/>
    <property type="match status" value="1"/>
</dbReference>
<dbReference type="CDD" id="cd07989">
    <property type="entry name" value="LPLAT_AGPAT-like"/>
    <property type="match status" value="1"/>
</dbReference>
<keyword evidence="4" id="KW-0594">Phospholipid biosynthesis</keyword>
<organism evidence="6 7">
    <name type="scientific">Ethanoligenens harbinense (strain DSM 18485 / JCM 12961 / CGMCC 1.5033 / YUAN-3)</name>
    <dbReference type="NCBI Taxonomy" id="663278"/>
    <lineage>
        <taxon>Bacteria</taxon>
        <taxon>Bacillati</taxon>
        <taxon>Bacillota</taxon>
        <taxon>Clostridia</taxon>
        <taxon>Eubacteriales</taxon>
        <taxon>Oscillospiraceae</taxon>
        <taxon>Ethanoligenens</taxon>
    </lineage>
</organism>
<comment type="catalytic activity">
    <reaction evidence="4">
        <text>a 1-acyl-sn-glycero-3-phosphate + an acyl-CoA = a 1,2-diacyl-sn-glycero-3-phosphate + CoA</text>
        <dbReference type="Rhea" id="RHEA:19709"/>
        <dbReference type="ChEBI" id="CHEBI:57287"/>
        <dbReference type="ChEBI" id="CHEBI:57970"/>
        <dbReference type="ChEBI" id="CHEBI:58342"/>
        <dbReference type="ChEBI" id="CHEBI:58608"/>
        <dbReference type="EC" id="2.3.1.51"/>
    </reaction>
</comment>
<name>E6U7H3_ETHHY</name>
<dbReference type="HOGENOM" id="CLU_027938_4_5_9"/>
<dbReference type="SMART" id="SM00563">
    <property type="entry name" value="PlsC"/>
    <property type="match status" value="1"/>
</dbReference>
<evidence type="ECO:0000313" key="7">
    <source>
        <dbReference type="Proteomes" id="UP000001551"/>
    </source>
</evidence>
<dbReference type="eggNOG" id="COG0204">
    <property type="taxonomic scope" value="Bacteria"/>
</dbReference>
<dbReference type="EMBL" id="CP002400">
    <property type="protein sequence ID" value="ADU26996.1"/>
    <property type="molecule type" value="Genomic_DNA"/>
</dbReference>
<evidence type="ECO:0000313" key="6">
    <source>
        <dbReference type="EMBL" id="ADU26996.1"/>
    </source>
</evidence>
<comment type="domain">
    <text evidence="4">The HXXXXD motif is essential for acyltransferase activity and may constitute the binding site for the phosphate moiety of the glycerol-3-phosphate.</text>
</comment>
<keyword evidence="2 4" id="KW-0808">Transferase</keyword>
<keyword evidence="4" id="KW-0444">Lipid biosynthesis</keyword>
<dbReference type="AlphaFoldDB" id="E6U7H3"/>
<proteinExistence type="inferred from homology"/>
<evidence type="ECO:0000256" key="3">
    <source>
        <dbReference type="ARBA" id="ARBA00023315"/>
    </source>
</evidence>
<dbReference type="GO" id="GO:0006654">
    <property type="term" value="P:phosphatidic acid biosynthetic process"/>
    <property type="evidence" value="ECO:0007669"/>
    <property type="project" value="TreeGrafter"/>
</dbReference>
<dbReference type="RefSeq" id="WP_013485351.1">
    <property type="nucleotide sequence ID" value="NC_014828.1"/>
</dbReference>
<dbReference type="Proteomes" id="UP000001551">
    <property type="component" value="Chromosome"/>
</dbReference>
<keyword evidence="7" id="KW-1185">Reference proteome</keyword>